<reference evidence="3 4" key="1">
    <citation type="submission" date="2025-04" db="UniProtKB">
        <authorList>
            <consortium name="RefSeq"/>
        </authorList>
    </citation>
    <scope>IDENTIFICATION</scope>
    <source>
        <tissue evidence="3 4">Gonads</tissue>
    </source>
</reference>
<feature type="compositionally biased region" description="Basic residues" evidence="1">
    <location>
        <begin position="1298"/>
        <end position="1310"/>
    </location>
</feature>
<evidence type="ECO:0000313" key="5">
    <source>
        <dbReference type="RefSeq" id="XP_030766758.1"/>
    </source>
</evidence>
<feature type="compositionally biased region" description="Polar residues" evidence="1">
    <location>
        <begin position="30"/>
        <end position="52"/>
    </location>
</feature>
<feature type="region of interest" description="Disordered" evidence="1">
    <location>
        <begin position="1618"/>
        <end position="1643"/>
    </location>
</feature>
<feature type="compositionally biased region" description="Polar residues" evidence="1">
    <location>
        <begin position="1362"/>
        <end position="1377"/>
    </location>
</feature>
<feature type="region of interest" description="Disordered" evidence="1">
    <location>
        <begin position="640"/>
        <end position="669"/>
    </location>
</feature>
<feature type="compositionally biased region" description="Basic and acidic residues" evidence="1">
    <location>
        <begin position="298"/>
        <end position="308"/>
    </location>
</feature>
<feature type="compositionally biased region" description="Acidic residues" evidence="1">
    <location>
        <begin position="1243"/>
        <end position="1261"/>
    </location>
</feature>
<feature type="compositionally biased region" description="Basic and acidic residues" evidence="1">
    <location>
        <begin position="1518"/>
        <end position="1527"/>
    </location>
</feature>
<feature type="compositionally biased region" description="Basic and acidic residues" evidence="1">
    <location>
        <begin position="1470"/>
        <end position="1481"/>
    </location>
</feature>
<evidence type="ECO:0000313" key="2">
    <source>
        <dbReference type="Proteomes" id="UP000504635"/>
    </source>
</evidence>
<feature type="compositionally biased region" description="Basic residues" evidence="1">
    <location>
        <begin position="1545"/>
        <end position="1564"/>
    </location>
</feature>
<feature type="compositionally biased region" description="Basic and acidic residues" evidence="1">
    <location>
        <begin position="1334"/>
        <end position="1344"/>
    </location>
</feature>
<feature type="compositionally biased region" description="Polar residues" evidence="1">
    <location>
        <begin position="1153"/>
        <end position="1164"/>
    </location>
</feature>
<feature type="compositionally biased region" description="Basic and acidic residues" evidence="1">
    <location>
        <begin position="1058"/>
        <end position="1067"/>
    </location>
</feature>
<dbReference type="RefSeq" id="XP_030766757.1">
    <property type="nucleotide sequence ID" value="XM_030910897.1"/>
</dbReference>
<feature type="compositionally biased region" description="Low complexity" evidence="1">
    <location>
        <begin position="1345"/>
        <end position="1361"/>
    </location>
</feature>
<evidence type="ECO:0000313" key="3">
    <source>
        <dbReference type="RefSeq" id="XP_030766756.1"/>
    </source>
</evidence>
<accession>A0A6J2YUA0</accession>
<feature type="compositionally biased region" description="Polar residues" evidence="1">
    <location>
        <begin position="748"/>
        <end position="798"/>
    </location>
</feature>
<feature type="compositionally biased region" description="Basic and acidic residues" evidence="1">
    <location>
        <begin position="1029"/>
        <end position="1051"/>
    </location>
</feature>
<feature type="region of interest" description="Disordered" evidence="1">
    <location>
        <begin position="1"/>
        <end position="244"/>
    </location>
</feature>
<feature type="compositionally biased region" description="Basic and acidic residues" evidence="1">
    <location>
        <begin position="372"/>
        <end position="383"/>
    </location>
</feature>
<feature type="compositionally biased region" description="Basic and acidic residues" evidence="1">
    <location>
        <begin position="114"/>
        <end position="123"/>
    </location>
</feature>
<organism evidence="2 3">
    <name type="scientific">Sitophilus oryzae</name>
    <name type="common">Rice weevil</name>
    <name type="synonym">Curculio oryzae</name>
    <dbReference type="NCBI Taxonomy" id="7048"/>
    <lineage>
        <taxon>Eukaryota</taxon>
        <taxon>Metazoa</taxon>
        <taxon>Ecdysozoa</taxon>
        <taxon>Arthropoda</taxon>
        <taxon>Hexapoda</taxon>
        <taxon>Insecta</taxon>
        <taxon>Pterygota</taxon>
        <taxon>Neoptera</taxon>
        <taxon>Endopterygota</taxon>
        <taxon>Coleoptera</taxon>
        <taxon>Polyphaga</taxon>
        <taxon>Cucujiformia</taxon>
        <taxon>Curculionidae</taxon>
        <taxon>Dryophthorinae</taxon>
        <taxon>Sitophilus</taxon>
    </lineage>
</organism>
<feature type="region of interest" description="Disordered" evidence="1">
    <location>
        <begin position="1298"/>
        <end position="1417"/>
    </location>
</feature>
<feature type="region of interest" description="Disordered" evidence="1">
    <location>
        <begin position="691"/>
        <end position="728"/>
    </location>
</feature>
<feature type="compositionally biased region" description="Basic and acidic residues" evidence="1">
    <location>
        <begin position="1398"/>
        <end position="1410"/>
    </location>
</feature>
<feature type="compositionally biased region" description="Low complexity" evidence="1">
    <location>
        <begin position="704"/>
        <end position="715"/>
    </location>
</feature>
<feature type="compositionally biased region" description="Polar residues" evidence="1">
    <location>
        <begin position="360"/>
        <end position="371"/>
    </location>
</feature>
<feature type="region of interest" description="Disordered" evidence="1">
    <location>
        <begin position="1190"/>
        <end position="1275"/>
    </location>
</feature>
<dbReference type="Proteomes" id="UP000504635">
    <property type="component" value="Unplaced"/>
</dbReference>
<feature type="compositionally biased region" description="Basic and acidic residues" evidence="1">
    <location>
        <begin position="341"/>
        <end position="354"/>
    </location>
</feature>
<evidence type="ECO:0000256" key="1">
    <source>
        <dbReference type="SAM" id="MobiDB-lite"/>
    </source>
</evidence>
<dbReference type="OrthoDB" id="6761993at2759"/>
<feature type="region of interest" description="Disordered" evidence="1">
    <location>
        <begin position="1470"/>
        <end position="1579"/>
    </location>
</feature>
<evidence type="ECO:0000313" key="4">
    <source>
        <dbReference type="RefSeq" id="XP_030766757.1"/>
    </source>
</evidence>
<proteinExistence type="predicted"/>
<dbReference type="GeneID" id="115890618"/>
<name>A0A6J2YUA0_SITOR</name>
<gene>
    <name evidence="3 4 5" type="primary">LOC115890618</name>
</gene>
<feature type="region of interest" description="Disordered" evidence="1">
    <location>
        <begin position="272"/>
        <end position="399"/>
    </location>
</feature>
<feature type="compositionally biased region" description="Acidic residues" evidence="1">
    <location>
        <begin position="1205"/>
        <end position="1221"/>
    </location>
</feature>
<sequence length="1674" mass="186856">MPRRTPTAELQASEASVSSPLRRSSRISSNTTAHSSTPTAIVTRRNSQTEAENNAPAKITRSRRSSATDVEEKIETKPLTRTRRASLLAENESKPDAKSTPTRRERRGSVTETTESKPEEKPKPVRSRRSSASDQPTQPEKKPQTRGRRRSVDVEMETQESSQPPKPTTRRKRSPESENQNGEVNTEKETRPRRSRRVSTDGEVKSNTSSNSRSEKEDARSMSKSPQVVDTTLEEKNDEDLSPILMQNVTIKLTPIKKTRLLDKVEAELDLSVINESVDDINTSKLDNSDSKVNANEDTGHSEKDAQHRNKSTSPKNNVSKKRPSTSPDGNRTPRKSPRLMSKESKDVTPSKDLKHSKKLSFSENITVISHQDNKVKSEEEKLLNLSGESSGSNKENVDVTTTGAQSITDSVLNSSEFKLQSDLHCEPCEPMDVDLSASEIAILENKQKDGKEDTDSIENYIIEETGNSVNISMKPKAKDSNFTRVFEKEIGNKESEILDNSLTEISIRHVTISTSLIQPRKESTSLSKSTSPIPGESYEEVVGLKQPDLQTTSTTLQNYSPEKQTTNKLFNSEAVTTNMSVEKNVSERKELDLSLSPQKKVLDENITLQTEISKPITNLKHHLLNSAVLANQVEQQDFEKSLSENNKPEISFNDSISSKEVTDNKEKDVECTEDIIRTRDIDELENSKNTLEFNQKKNETDGTSSSTTEVSTSSLQHIETQDKQEQEFPINQSANEDLNIANKSIEKFSSSNASPKIQSPSISGSKKVSLHNSDIQNSPKISERNTVSAKTNESVPSESKESDLTHYDFNLPSEDDDVFANDSKLNDGTKELSDEENEANDTRSRQEVSINKENSEDPNSDEQARRSENDNNTNLELEKSDKLTSSDSDGVITPDDLVNEDKGIEKIKSDKQVIGSESDIIDKNDSVQNTLNENLEIQGFEKEKSDKRIVTSEDDNSVLQEFKIRTKESTIEKDGSVKNILNENMEVITTENTADEDKINNKSIIPESDTSINEDLDKSTDNACKQKSVNDDLPVKPENKTVKPENKTDEVAFSVREASRGDDSKKNVSNSEESNLVITKPDNTKENDTLGNDSDYSDEEVKENNPKTSSPVSDSSKTPTLNIIENIVIHKGTEEPENEEANIPVKDEKEQTTTPSQHVQSVSDGKENKSKKSSLQAFDNKLDSYIKSQLDADSSSDEEKVEVNDFIDDMAEEGEEDTPSEDSNQIIDEGESVGFSESDERSSEDEYEHDSFICDDEEGNELLPGNEYDLDEPNQVKKSRIISPSNLPDDEIIQIHGKKKEPVKRKSRIIRVSSSSSDEGNAEVFETKNVPNKRIEQLKKTESVRSTSSGSSVIILDSSVNESSKTVTTEDSQLVSDSADEKQPIGEEVEQQTPAKKSTETPVKADKSLQSRPRKSSLTIQENIIVDGSVDLRISRRINSLVDSFCSSVSKGEIAVNISLEYEDTKNDNLPKETEVKNAEEDSIILSSQTNSDSDDLHDVETPERKPQSSTSLDNVQDLRDVLNEKVRKRRLSKSLDDLTKNTKPNKKRKLVKKAKKEKKPKKKQSENQTRDPIASSFSLVNQLITDVKNRPRRKIKPSQSNADVVTSWNASAIEDLKPSTSPASKKEKMKPSTLGFHQGFHPKDFRNRMLAENSRVNRINTKTLLKKKGAFS</sequence>
<keyword evidence="2" id="KW-1185">Reference proteome</keyword>
<feature type="region of interest" description="Disordered" evidence="1">
    <location>
        <begin position="748"/>
        <end position="904"/>
    </location>
</feature>
<feature type="compositionally biased region" description="Low complexity" evidence="1">
    <location>
        <begin position="384"/>
        <end position="395"/>
    </location>
</feature>
<feature type="compositionally biased region" description="Low complexity" evidence="1">
    <location>
        <begin position="13"/>
        <end position="29"/>
    </location>
</feature>
<feature type="compositionally biased region" description="Basic and acidic residues" evidence="1">
    <location>
        <begin position="185"/>
        <end position="204"/>
    </location>
</feature>
<feature type="compositionally biased region" description="Basic and acidic residues" evidence="1">
    <location>
        <begin position="1496"/>
        <end position="1508"/>
    </location>
</feature>
<feature type="compositionally biased region" description="Polar residues" evidence="1">
    <location>
        <begin position="1107"/>
        <end position="1124"/>
    </location>
</feature>
<dbReference type="RefSeq" id="XP_030766758.1">
    <property type="nucleotide sequence ID" value="XM_030910898.1"/>
</dbReference>
<feature type="compositionally biased region" description="Polar residues" evidence="1">
    <location>
        <begin position="280"/>
        <end position="297"/>
    </location>
</feature>
<feature type="region of interest" description="Disordered" evidence="1">
    <location>
        <begin position="989"/>
        <end position="1177"/>
    </location>
</feature>
<dbReference type="KEGG" id="soy:115890618"/>
<protein>
    <submittedName>
        <fullName evidence="3 4">Microtubule-associated protein futsch-like</fullName>
    </submittedName>
</protein>
<dbReference type="RefSeq" id="XP_030766756.1">
    <property type="nucleotide sequence ID" value="XM_030910896.1"/>
</dbReference>